<evidence type="ECO:0000313" key="8">
    <source>
        <dbReference type="Proteomes" id="UP000292447"/>
    </source>
</evidence>
<dbReference type="GO" id="GO:0008270">
    <property type="term" value="F:zinc ion binding"/>
    <property type="evidence" value="ECO:0007669"/>
    <property type="project" value="InterPro"/>
</dbReference>
<evidence type="ECO:0000256" key="1">
    <source>
        <dbReference type="ARBA" id="ARBA00004123"/>
    </source>
</evidence>
<keyword evidence="3" id="KW-0238">DNA-binding</keyword>
<evidence type="ECO:0000256" key="5">
    <source>
        <dbReference type="SAM" id="MobiDB-lite"/>
    </source>
</evidence>
<protein>
    <recommendedName>
        <fullName evidence="6">Xylanolytic transcriptional activator regulatory domain-containing protein</fullName>
    </recommendedName>
</protein>
<feature type="domain" description="Xylanolytic transcriptional activator regulatory" evidence="6">
    <location>
        <begin position="517"/>
        <end position="594"/>
    </location>
</feature>
<name>A0A4P6XT92_9ASCO</name>
<dbReference type="PANTHER" id="PTHR46910">
    <property type="entry name" value="TRANSCRIPTION FACTOR PDR1"/>
    <property type="match status" value="1"/>
</dbReference>
<feature type="region of interest" description="Disordered" evidence="5">
    <location>
        <begin position="163"/>
        <end position="189"/>
    </location>
</feature>
<sequence>MFVFPAFNDSYKVRKRTFRCCKNCRVKRVRCIILDSSYEIDGCDNCKSQNTKCDLVKTTNEQTPENSTEKKSTNRFSKHVKERATKENSNTVYHQYDLIPLQSQITPSASGIDPFVESSKLFLPISVRADQKEQLSGAQTGSAPTQSGYLSFHSEAGFDLPRPFGNQSNSYNNQGPQGPGPFYNGQLQNATKPYSFSDVRSMPILPAVNLRSSSAQYACNHIDALRPDLQNANKSHSTKPVLLANTSGVTRPTNQLIKSSSASVDHSCNSERKSMTGHSSGASLFDMHRDSLRKTAETYHLLAVSLEDVIDKIDYKYLKNTFDFNSTFRESGYYFAKLFSRKLGTKGEPEATPAGLARKMSAKSKFLDKSNLLQCRIVLSLHAFTLDTPGFYHIQEDDLVKLYEIYFYKVNSVYPIVFEPEFWELHKRGRIPNIIKYAVVLVAARDELSEAILARSFVNEDSFDANHSRFLRELEIKTRQLLDFLPELGDTEKLARLITLLLLSLNYRANKIGNEQSSNDVGNSISYAYSLLIHHEFFHEQIMKVGALKKSIYLRHLWWVIFIFDRFNAMLNGKAMFIKRLDFNIQRPLDLPHLNRLALLAYALEDTLVAGFRPQRKASKSGPKFTGEFTEGDPHFDPSRFINEEVALFENTDEIEKALSLSSIPRRESKRSHLPNIPVDVYRNRFVFFLERLVHHQLILILRTGQLKDVRETSQLDHFNLRLSQSLLEMFQLLKSDQNHKLIMETALIPLAMLVAFSIPTFARFSLMQTKPENSNNIHQTPDQIWQLSEGYLHELRRYSKKWWFVREVVESLLKTRSRESTSDGPRTNSKSHTFRDQKISIQSLVSDVADAESVLPSLLSITSPGFYDDVFEKSGSEDDHAVQKLPSHESGQSHEANTRITQTEFLASTTSNDDFNTSALSKTPQVYFESKKDVSSGSTTDDTSIADDINFDVAQLAEMVSSDANFIPNVIDYFPDSQLDFFF</sequence>
<dbReference type="Proteomes" id="UP000292447">
    <property type="component" value="Chromosome IV"/>
</dbReference>
<feature type="compositionally biased region" description="Polar residues" evidence="5">
    <location>
        <begin position="165"/>
        <end position="176"/>
    </location>
</feature>
<dbReference type="AlphaFoldDB" id="A0A4P6XT92"/>
<dbReference type="SMART" id="SM00906">
    <property type="entry name" value="Fungal_trans"/>
    <property type="match status" value="1"/>
</dbReference>
<evidence type="ECO:0000256" key="2">
    <source>
        <dbReference type="ARBA" id="ARBA00022723"/>
    </source>
</evidence>
<reference evidence="8" key="1">
    <citation type="submission" date="2019-03" db="EMBL/GenBank/DDBJ databases">
        <title>Snf2 controls pulcherriminic acid biosynthesis and connects pigmentation and antifungal activity of the yeast Metschnikowia pulcherrima.</title>
        <authorList>
            <person name="Gore-Lloyd D."/>
            <person name="Sumann I."/>
            <person name="Brachmann A.O."/>
            <person name="Schneeberger K."/>
            <person name="Ortiz-Merino R.A."/>
            <person name="Moreno-Beltran M."/>
            <person name="Schlaefli M."/>
            <person name="Kirner P."/>
            <person name="Santos Kron A."/>
            <person name="Wolfe K.H."/>
            <person name="Piel J."/>
            <person name="Ahrens C.H."/>
            <person name="Henk D."/>
            <person name="Freimoser F.M."/>
        </authorList>
    </citation>
    <scope>NUCLEOTIDE SEQUENCE [LARGE SCALE GENOMIC DNA]</scope>
    <source>
        <strain evidence="8">APC 1.2</strain>
    </source>
</reference>
<gene>
    <name evidence="7" type="ORF">METSCH_D01450</name>
</gene>
<organism evidence="7 8">
    <name type="scientific">Metschnikowia aff. pulcherrima</name>
    <dbReference type="NCBI Taxonomy" id="2163413"/>
    <lineage>
        <taxon>Eukaryota</taxon>
        <taxon>Fungi</taxon>
        <taxon>Dikarya</taxon>
        <taxon>Ascomycota</taxon>
        <taxon>Saccharomycotina</taxon>
        <taxon>Pichiomycetes</taxon>
        <taxon>Metschnikowiaceae</taxon>
        <taxon>Metschnikowia</taxon>
    </lineage>
</organism>
<dbReference type="PANTHER" id="PTHR46910:SF3">
    <property type="entry name" value="HALOTOLERANCE PROTEIN 9-RELATED"/>
    <property type="match status" value="1"/>
</dbReference>
<keyword evidence="2" id="KW-0479">Metal-binding</keyword>
<dbReference type="CDD" id="cd00067">
    <property type="entry name" value="GAL4"/>
    <property type="match status" value="1"/>
</dbReference>
<comment type="subcellular location">
    <subcellularLocation>
        <location evidence="1">Nucleus</location>
    </subcellularLocation>
</comment>
<evidence type="ECO:0000256" key="4">
    <source>
        <dbReference type="ARBA" id="ARBA00023242"/>
    </source>
</evidence>
<evidence type="ECO:0000256" key="3">
    <source>
        <dbReference type="ARBA" id="ARBA00023125"/>
    </source>
</evidence>
<dbReference type="GO" id="GO:0000981">
    <property type="term" value="F:DNA-binding transcription factor activity, RNA polymerase II-specific"/>
    <property type="evidence" value="ECO:0007669"/>
    <property type="project" value="InterPro"/>
</dbReference>
<dbReference type="GO" id="GO:0005634">
    <property type="term" value="C:nucleus"/>
    <property type="evidence" value="ECO:0007669"/>
    <property type="project" value="UniProtKB-SubCell"/>
</dbReference>
<dbReference type="GO" id="GO:0006351">
    <property type="term" value="P:DNA-templated transcription"/>
    <property type="evidence" value="ECO:0007669"/>
    <property type="project" value="InterPro"/>
</dbReference>
<dbReference type="GO" id="GO:0003677">
    <property type="term" value="F:DNA binding"/>
    <property type="evidence" value="ECO:0007669"/>
    <property type="project" value="UniProtKB-KW"/>
</dbReference>
<dbReference type="Pfam" id="PF04082">
    <property type="entry name" value="Fungal_trans"/>
    <property type="match status" value="1"/>
</dbReference>
<dbReference type="CDD" id="cd12148">
    <property type="entry name" value="fungal_TF_MHR"/>
    <property type="match status" value="1"/>
</dbReference>
<proteinExistence type="predicted"/>
<dbReference type="STRING" id="2163413.A0A4P6XT92"/>
<dbReference type="InterPro" id="IPR001138">
    <property type="entry name" value="Zn2Cys6_DnaBD"/>
</dbReference>
<feature type="region of interest" description="Disordered" evidence="5">
    <location>
        <begin position="878"/>
        <end position="898"/>
    </location>
</feature>
<keyword evidence="8" id="KW-1185">Reference proteome</keyword>
<dbReference type="InterPro" id="IPR050987">
    <property type="entry name" value="AtrR-like"/>
</dbReference>
<evidence type="ECO:0000313" key="7">
    <source>
        <dbReference type="EMBL" id="QBM89084.1"/>
    </source>
</evidence>
<dbReference type="InterPro" id="IPR007219">
    <property type="entry name" value="XnlR_reg_dom"/>
</dbReference>
<evidence type="ECO:0000259" key="6">
    <source>
        <dbReference type="SMART" id="SM00906"/>
    </source>
</evidence>
<dbReference type="EMBL" id="CP034459">
    <property type="protein sequence ID" value="QBM89084.1"/>
    <property type="molecule type" value="Genomic_DNA"/>
</dbReference>
<accession>A0A4P6XT92</accession>
<keyword evidence="4" id="KW-0539">Nucleus</keyword>